<evidence type="ECO:0000259" key="1">
    <source>
        <dbReference type="Pfam" id="PF18755"/>
    </source>
</evidence>
<dbReference type="Pfam" id="PF18755">
    <property type="entry name" value="RAMA"/>
    <property type="match status" value="1"/>
</dbReference>
<feature type="domain" description="RAMA" evidence="1">
    <location>
        <begin position="146"/>
        <end position="245"/>
    </location>
</feature>
<organism evidence="2 3">
    <name type="scientific">Streptomyces machairae</name>
    <dbReference type="NCBI Taxonomy" id="3134109"/>
    <lineage>
        <taxon>Bacteria</taxon>
        <taxon>Bacillati</taxon>
        <taxon>Actinomycetota</taxon>
        <taxon>Actinomycetes</taxon>
        <taxon>Kitasatosporales</taxon>
        <taxon>Streptomycetaceae</taxon>
        <taxon>Streptomyces</taxon>
    </lineage>
</organism>
<evidence type="ECO:0000313" key="2">
    <source>
        <dbReference type="EMBL" id="MEJ8673068.1"/>
    </source>
</evidence>
<keyword evidence="3" id="KW-1185">Reference proteome</keyword>
<name>A0ABU8UVX3_9ACTN</name>
<evidence type="ECO:0000313" key="3">
    <source>
        <dbReference type="Proteomes" id="UP001376459"/>
    </source>
</evidence>
<comment type="caution">
    <text evidence="2">The sequence shown here is derived from an EMBL/GenBank/DDBJ whole genome shotgun (WGS) entry which is preliminary data.</text>
</comment>
<dbReference type="InterPro" id="IPR040843">
    <property type="entry name" value="RAMA"/>
</dbReference>
<protein>
    <recommendedName>
        <fullName evidence="1">RAMA domain-containing protein</fullName>
    </recommendedName>
</protein>
<reference evidence="2 3" key="1">
    <citation type="submission" date="2024-03" db="EMBL/GenBank/DDBJ databases">
        <title>Novel Streptomyces species of biotechnological and ecological value are a feature of Machair soil.</title>
        <authorList>
            <person name="Prole J.R."/>
            <person name="Goodfellow M."/>
            <person name="Allenby N."/>
            <person name="Ward A.C."/>
        </authorList>
    </citation>
    <scope>NUCLEOTIDE SEQUENCE [LARGE SCALE GENOMIC DNA]</scope>
    <source>
        <strain evidence="2 3">MS1.AVA.1</strain>
    </source>
</reference>
<accession>A0ABU8UVX3</accession>
<sequence>MPGQEPQGAAGQINRGRVDKHAKLLADTGDLGREPVYQELRRCAGPSNSRSATPAWKRLNVLLGIIAPGYDQRNPLLREFIKTHKLDKVLRPFGPRETMTSVVQTRQDLYLNLFEHVWNPERLGLPVTSPREPGGVDEPSVQTRAAVVRRRPASGRRRTDVARMIAAQILTPGTRIVLTYRSTDHWATIDEDGGIILAATGGTPYGRVDEAGAVARGTKTCQGMNEWHIEDATGTRISLRALRDRAVASGAL</sequence>
<gene>
    <name evidence="2" type="ORF">WKI71_45660</name>
</gene>
<proteinExistence type="predicted"/>
<dbReference type="EMBL" id="JBBKAK010000002">
    <property type="protein sequence ID" value="MEJ8673068.1"/>
    <property type="molecule type" value="Genomic_DNA"/>
</dbReference>
<dbReference type="Proteomes" id="UP001376459">
    <property type="component" value="Unassembled WGS sequence"/>
</dbReference>